<dbReference type="InterPro" id="IPR036397">
    <property type="entry name" value="RNaseH_sf"/>
</dbReference>
<feature type="compositionally biased region" description="Basic and acidic residues" evidence="1">
    <location>
        <begin position="443"/>
        <end position="453"/>
    </location>
</feature>
<dbReference type="Pfam" id="PF03184">
    <property type="entry name" value="DDE_1"/>
    <property type="match status" value="1"/>
</dbReference>
<dbReference type="PANTHER" id="PTHR19303">
    <property type="entry name" value="TRANSPOSON"/>
    <property type="match status" value="1"/>
</dbReference>
<dbReference type="GO" id="GO:0003677">
    <property type="term" value="F:DNA binding"/>
    <property type="evidence" value="ECO:0007669"/>
    <property type="project" value="TreeGrafter"/>
</dbReference>
<evidence type="ECO:0000259" key="2">
    <source>
        <dbReference type="Pfam" id="PF03184"/>
    </source>
</evidence>
<dbReference type="Gene3D" id="3.30.420.10">
    <property type="entry name" value="Ribonuclease H-like superfamily/Ribonuclease H"/>
    <property type="match status" value="1"/>
</dbReference>
<dbReference type="InterPro" id="IPR004875">
    <property type="entry name" value="DDE_SF_endonuclease_dom"/>
</dbReference>
<organism evidence="3 4">
    <name type="scientific">Glonium stellatum</name>
    <dbReference type="NCBI Taxonomy" id="574774"/>
    <lineage>
        <taxon>Eukaryota</taxon>
        <taxon>Fungi</taxon>
        <taxon>Dikarya</taxon>
        <taxon>Ascomycota</taxon>
        <taxon>Pezizomycotina</taxon>
        <taxon>Dothideomycetes</taxon>
        <taxon>Pleosporomycetidae</taxon>
        <taxon>Gloniales</taxon>
        <taxon>Gloniaceae</taxon>
        <taxon>Glonium</taxon>
    </lineage>
</organism>
<dbReference type="OrthoDB" id="4357141at2759"/>
<gene>
    <name evidence="3" type="ORF">AOQ84DRAFT_394756</name>
</gene>
<proteinExistence type="predicted"/>
<name>A0A8E2JY65_9PEZI</name>
<feature type="region of interest" description="Disordered" evidence="1">
    <location>
        <begin position="1"/>
        <end position="58"/>
    </location>
</feature>
<keyword evidence="4" id="KW-1185">Reference proteome</keyword>
<dbReference type="Proteomes" id="UP000250140">
    <property type="component" value="Unassembled WGS sequence"/>
</dbReference>
<reference evidence="3 4" key="1">
    <citation type="journal article" date="2016" name="Nat. Commun.">
        <title>Ectomycorrhizal ecology is imprinted in the genome of the dominant symbiotic fungus Cenococcum geophilum.</title>
        <authorList>
            <consortium name="DOE Joint Genome Institute"/>
            <person name="Peter M."/>
            <person name="Kohler A."/>
            <person name="Ohm R.A."/>
            <person name="Kuo A."/>
            <person name="Krutzmann J."/>
            <person name="Morin E."/>
            <person name="Arend M."/>
            <person name="Barry K.W."/>
            <person name="Binder M."/>
            <person name="Choi C."/>
            <person name="Clum A."/>
            <person name="Copeland A."/>
            <person name="Grisel N."/>
            <person name="Haridas S."/>
            <person name="Kipfer T."/>
            <person name="LaButti K."/>
            <person name="Lindquist E."/>
            <person name="Lipzen A."/>
            <person name="Maire R."/>
            <person name="Meier B."/>
            <person name="Mihaltcheva S."/>
            <person name="Molinier V."/>
            <person name="Murat C."/>
            <person name="Poggeler S."/>
            <person name="Quandt C.A."/>
            <person name="Sperisen C."/>
            <person name="Tritt A."/>
            <person name="Tisserant E."/>
            <person name="Crous P.W."/>
            <person name="Henrissat B."/>
            <person name="Nehls U."/>
            <person name="Egli S."/>
            <person name="Spatafora J.W."/>
            <person name="Grigoriev I.V."/>
            <person name="Martin F.M."/>
        </authorList>
    </citation>
    <scope>NUCLEOTIDE SEQUENCE [LARGE SCALE GENOMIC DNA]</scope>
    <source>
        <strain evidence="3 4">CBS 207.34</strain>
    </source>
</reference>
<dbReference type="PANTHER" id="PTHR19303:SF74">
    <property type="entry name" value="POGO TRANSPOSABLE ELEMENT WITH KRAB DOMAIN"/>
    <property type="match status" value="1"/>
</dbReference>
<dbReference type="InterPro" id="IPR050863">
    <property type="entry name" value="CenT-Element_Derived"/>
</dbReference>
<accession>A0A8E2JY65</accession>
<dbReference type="EMBL" id="KV748643">
    <property type="protein sequence ID" value="OCL13970.1"/>
    <property type="molecule type" value="Genomic_DNA"/>
</dbReference>
<dbReference type="GO" id="GO:0005634">
    <property type="term" value="C:nucleus"/>
    <property type="evidence" value="ECO:0007669"/>
    <property type="project" value="TreeGrafter"/>
</dbReference>
<feature type="domain" description="DDE-1" evidence="2">
    <location>
        <begin position="140"/>
        <end position="271"/>
    </location>
</feature>
<sequence length="510" mass="57801">MLVPTADARSKRRPKSNNTLRVTKRKPSSISSFCVTRHRTESGRPPKPPGKNWSKSFRERHPHVEARRLQAIDWNRHEKHIYPKVVHWFEVIEKVLHDPAVQVENVYNMDETGVMLSKLGSAKVLVRKSDLRKYRGARVKREVVTAIECISADGRCLNPMIIWPAVTHRSNWTTFDTPGWQFALHESGYTNSYISLQWLKRIFDPETKERANGKPRVLICDGFGTHETVEILEFCLSNNIKLCRLPSHSSHKLQPLDVATFSPLKTAYRQEEHFTALYYPARNQAFTPRNIKSGFAACGLFPFNPDRVLKTMVKPPNLTTSEADKVTSFPSVEPCQLQDAGPQSPMTPVSVEGFASLQNMIFQQHNTPTVDETSKWRFQRLVQKLVKAAQMSLAKGVLQQNHIQFLMKINNEAKVRRSTKPVVLGTATVMGHEELKAARAKRDKKDAAKEAKGKAKRGRKRKNASEGDEAETELPAPKPKRAKKSKELEESKGEISKVSKPGTVPVAQMY</sequence>
<dbReference type="AlphaFoldDB" id="A0A8E2JY65"/>
<feature type="region of interest" description="Disordered" evidence="1">
    <location>
        <begin position="434"/>
        <end position="510"/>
    </location>
</feature>
<evidence type="ECO:0000313" key="3">
    <source>
        <dbReference type="EMBL" id="OCL13970.1"/>
    </source>
</evidence>
<protein>
    <submittedName>
        <fullName evidence="3">DDE-domain-containing protein</fullName>
    </submittedName>
</protein>
<evidence type="ECO:0000313" key="4">
    <source>
        <dbReference type="Proteomes" id="UP000250140"/>
    </source>
</evidence>
<evidence type="ECO:0000256" key="1">
    <source>
        <dbReference type="SAM" id="MobiDB-lite"/>
    </source>
</evidence>
<feature type="compositionally biased region" description="Basic and acidic residues" evidence="1">
    <location>
        <begin position="485"/>
        <end position="497"/>
    </location>
</feature>